<accession>A0ACB9LNS1</accession>
<comment type="caution">
    <text evidence="1">The sequence shown here is derived from an EMBL/GenBank/DDBJ whole genome shotgun (WGS) entry which is preliminary data.</text>
</comment>
<keyword evidence="2" id="KW-1185">Reference proteome</keyword>
<protein>
    <submittedName>
        <fullName evidence="1">Uncharacterized protein</fullName>
    </submittedName>
</protein>
<organism evidence="1 2">
    <name type="scientific">Melastoma candidum</name>
    <dbReference type="NCBI Taxonomy" id="119954"/>
    <lineage>
        <taxon>Eukaryota</taxon>
        <taxon>Viridiplantae</taxon>
        <taxon>Streptophyta</taxon>
        <taxon>Embryophyta</taxon>
        <taxon>Tracheophyta</taxon>
        <taxon>Spermatophyta</taxon>
        <taxon>Magnoliopsida</taxon>
        <taxon>eudicotyledons</taxon>
        <taxon>Gunneridae</taxon>
        <taxon>Pentapetalae</taxon>
        <taxon>rosids</taxon>
        <taxon>malvids</taxon>
        <taxon>Myrtales</taxon>
        <taxon>Melastomataceae</taxon>
        <taxon>Melastomatoideae</taxon>
        <taxon>Melastomateae</taxon>
        <taxon>Melastoma</taxon>
    </lineage>
</organism>
<evidence type="ECO:0000313" key="2">
    <source>
        <dbReference type="Proteomes" id="UP001057402"/>
    </source>
</evidence>
<gene>
    <name evidence="1" type="ORF">MLD38_037566</name>
</gene>
<reference evidence="2" key="1">
    <citation type="journal article" date="2023" name="Front. Plant Sci.">
        <title>Chromosomal-level genome assembly of Melastoma candidum provides insights into trichome evolution.</title>
        <authorList>
            <person name="Zhong Y."/>
            <person name="Wu W."/>
            <person name="Sun C."/>
            <person name="Zou P."/>
            <person name="Liu Y."/>
            <person name="Dai S."/>
            <person name="Zhou R."/>
        </authorList>
    </citation>
    <scope>NUCLEOTIDE SEQUENCE [LARGE SCALE GENOMIC DNA]</scope>
</reference>
<dbReference type="Proteomes" id="UP001057402">
    <property type="component" value="Chromosome 11"/>
</dbReference>
<proteinExistence type="predicted"/>
<sequence>MGVQGRLENRRTSRAEPVIVGRVSVRTGRRRRERGSREVVTVVVIPTAVIECLLMSESSSYEQCRFSIL</sequence>
<evidence type="ECO:0000313" key="1">
    <source>
        <dbReference type="EMBL" id="KAI4312772.1"/>
    </source>
</evidence>
<name>A0ACB9LNS1_9MYRT</name>
<dbReference type="EMBL" id="CM042890">
    <property type="protein sequence ID" value="KAI4312772.1"/>
    <property type="molecule type" value="Genomic_DNA"/>
</dbReference>